<proteinExistence type="predicted"/>
<keyword evidence="4" id="KW-0648">Protein biosynthesis</keyword>
<evidence type="ECO:0000256" key="2">
    <source>
        <dbReference type="ARBA" id="ARBA00022741"/>
    </source>
</evidence>
<dbReference type="InterPro" id="IPR020751">
    <property type="entry name" value="aa-tRNA-synth_I_codon-bd_sub2"/>
</dbReference>
<gene>
    <name evidence="7" type="ORF">UFOPK1493_04173</name>
</gene>
<keyword evidence="2" id="KW-0547">Nucleotide-binding</keyword>
<dbReference type="Pfam" id="PF19269">
    <property type="entry name" value="Anticodon_2"/>
    <property type="match status" value="1"/>
</dbReference>
<dbReference type="InterPro" id="IPR008925">
    <property type="entry name" value="aa_tRNA-synth_I_cd-bd_sf"/>
</dbReference>
<dbReference type="GO" id="GO:0006412">
    <property type="term" value="P:translation"/>
    <property type="evidence" value="ECO:0007669"/>
    <property type="project" value="UniProtKB-KW"/>
</dbReference>
<organism evidence="7">
    <name type="scientific">freshwater metagenome</name>
    <dbReference type="NCBI Taxonomy" id="449393"/>
    <lineage>
        <taxon>unclassified sequences</taxon>
        <taxon>metagenomes</taxon>
        <taxon>ecological metagenomes</taxon>
    </lineage>
</organism>
<keyword evidence="5" id="KW-0030">Aminoacyl-tRNA synthetase</keyword>
<keyword evidence="1" id="KW-0436">Ligase</keyword>
<dbReference type="GO" id="GO:0005524">
    <property type="term" value="F:ATP binding"/>
    <property type="evidence" value="ECO:0007669"/>
    <property type="project" value="UniProtKB-KW"/>
</dbReference>
<evidence type="ECO:0000256" key="1">
    <source>
        <dbReference type="ARBA" id="ARBA00022598"/>
    </source>
</evidence>
<feature type="domain" description="Aminoacyl-tRNA synthetase class I anticodon-binding" evidence="6">
    <location>
        <begin position="3"/>
        <end position="126"/>
    </location>
</feature>
<evidence type="ECO:0000259" key="6">
    <source>
        <dbReference type="Pfam" id="PF19269"/>
    </source>
</evidence>
<name>A0A6J6GGI2_9ZZZZ</name>
<dbReference type="InterPro" id="IPR045462">
    <property type="entry name" value="aa-tRNA-synth_I_cd-bd"/>
</dbReference>
<dbReference type="GO" id="GO:0004812">
    <property type="term" value="F:aminoacyl-tRNA ligase activity"/>
    <property type="evidence" value="ECO:0007669"/>
    <property type="project" value="UniProtKB-KW"/>
</dbReference>
<dbReference type="SUPFAM" id="SSF48163">
    <property type="entry name" value="An anticodon-binding domain of class I aminoacyl-tRNA synthetases"/>
    <property type="match status" value="1"/>
</dbReference>
<sequence length="134" mass="14640">MWNQDWFLAMAPFVQQRATVLSEAPGVVDFLMLPSPQYDEVSLSKAWATEDAADILAETIAAYETCDWTTDALKAAFEPIADAHGMKPGKAQAPVRVAITGRTVGPPLYEPMELLGRDETLRRLRSLPGGVHVA</sequence>
<dbReference type="GO" id="GO:0000049">
    <property type="term" value="F:tRNA binding"/>
    <property type="evidence" value="ECO:0007669"/>
    <property type="project" value="InterPro"/>
</dbReference>
<keyword evidence="3" id="KW-0067">ATP-binding</keyword>
<accession>A0A6J6GGI2</accession>
<dbReference type="EMBL" id="CAEZSR010000298">
    <property type="protein sequence ID" value="CAB4598743.1"/>
    <property type="molecule type" value="Genomic_DNA"/>
</dbReference>
<evidence type="ECO:0000313" key="7">
    <source>
        <dbReference type="EMBL" id="CAB4598743.1"/>
    </source>
</evidence>
<evidence type="ECO:0000256" key="4">
    <source>
        <dbReference type="ARBA" id="ARBA00022917"/>
    </source>
</evidence>
<evidence type="ECO:0000256" key="3">
    <source>
        <dbReference type="ARBA" id="ARBA00022840"/>
    </source>
</evidence>
<reference evidence="7" key="1">
    <citation type="submission" date="2020-05" db="EMBL/GenBank/DDBJ databases">
        <authorList>
            <person name="Chiriac C."/>
            <person name="Salcher M."/>
            <person name="Ghai R."/>
            <person name="Kavagutti S V."/>
        </authorList>
    </citation>
    <scope>NUCLEOTIDE SEQUENCE</scope>
</reference>
<protein>
    <submittedName>
        <fullName evidence="7">Unannotated protein</fullName>
    </submittedName>
</protein>
<evidence type="ECO:0000256" key="5">
    <source>
        <dbReference type="ARBA" id="ARBA00023146"/>
    </source>
</evidence>
<dbReference type="Gene3D" id="1.10.10.350">
    <property type="match status" value="1"/>
</dbReference>
<dbReference type="AlphaFoldDB" id="A0A6J6GGI2"/>